<name>A0ACB5SHU8_9PEZI</name>
<evidence type="ECO:0000313" key="1">
    <source>
        <dbReference type="EMBL" id="GME41511.1"/>
    </source>
</evidence>
<proteinExistence type="predicted"/>
<gene>
    <name evidence="1" type="primary">g4433</name>
    <name evidence="1" type="ORF">NpPPO83_00004433</name>
</gene>
<accession>A0ACB5SHU8</accession>
<keyword evidence="2" id="KW-1185">Reference proteome</keyword>
<reference evidence="1" key="1">
    <citation type="submission" date="2024-09" db="EMBL/GenBank/DDBJ databases">
        <title>Draft Genome Sequences of Neofusicoccum parvum.</title>
        <authorList>
            <person name="Ashida A."/>
            <person name="Camagna M."/>
            <person name="Tanaka A."/>
            <person name="Takemoto D."/>
        </authorList>
    </citation>
    <scope>NUCLEOTIDE SEQUENCE</scope>
    <source>
        <strain evidence="1">PPO83</strain>
    </source>
</reference>
<organism evidence="1 2">
    <name type="scientific">Neofusicoccum parvum</name>
    <dbReference type="NCBI Taxonomy" id="310453"/>
    <lineage>
        <taxon>Eukaryota</taxon>
        <taxon>Fungi</taxon>
        <taxon>Dikarya</taxon>
        <taxon>Ascomycota</taxon>
        <taxon>Pezizomycotina</taxon>
        <taxon>Dothideomycetes</taxon>
        <taxon>Dothideomycetes incertae sedis</taxon>
        <taxon>Botryosphaeriales</taxon>
        <taxon>Botryosphaeriaceae</taxon>
        <taxon>Neofusicoccum</taxon>
    </lineage>
</organism>
<protein>
    <submittedName>
        <fullName evidence="1">NmrA-like family protein</fullName>
    </submittedName>
</protein>
<evidence type="ECO:0000313" key="2">
    <source>
        <dbReference type="Proteomes" id="UP001165186"/>
    </source>
</evidence>
<comment type="caution">
    <text evidence="1">The sequence shown here is derived from an EMBL/GenBank/DDBJ whole genome shotgun (WGS) entry which is preliminary data.</text>
</comment>
<dbReference type="EMBL" id="BSXG01000098">
    <property type="protein sequence ID" value="GME41511.1"/>
    <property type="molecule type" value="Genomic_DNA"/>
</dbReference>
<sequence>MRIAVAGTSGLAQLIAHYVREETSHQLVMLSRKAQPSLDARGYQVQVADYDDLNSLEHALAGIDIIISTVSGPSQLALIKAAVNAGVRRFAPAEFEGPPSLRQNNDPLDRGRASAMAYIDHYRSYFEATTVFVCGILYERFQPGGLAAARIGASTGVSQEGNYILDLRYMTAQVPAYDSTNQPSYVCMTAAQDAARLVVAALDMPTWPPEFRMCGERIKVYDLVAIARSVRGREFFAEPAVESSQTLRYQAALASTQAEQLRLHNLAATADGQHDFSDTNLNSYFPHIRMTRFRDWLTAAWAGVP</sequence>
<dbReference type="Proteomes" id="UP001165186">
    <property type="component" value="Unassembled WGS sequence"/>
</dbReference>